<proteinExistence type="inferred from homology"/>
<dbReference type="EC" id="2.7.7.7" evidence="2"/>
<dbReference type="OrthoDB" id="6250669at2759"/>
<protein>
    <recommendedName>
        <fullName evidence="2">DNA-directed DNA polymerase</fullName>
        <ecNumber evidence="2">2.7.7.7</ecNumber>
    </recommendedName>
</protein>
<dbReference type="GO" id="GO:0006272">
    <property type="term" value="P:leading strand elongation"/>
    <property type="evidence" value="ECO:0007669"/>
    <property type="project" value="TreeGrafter"/>
</dbReference>
<dbReference type="VEuPathDB" id="TrichDB:TRFO_42657"/>
<dbReference type="SUPFAM" id="SSF53098">
    <property type="entry name" value="Ribonuclease H-like"/>
    <property type="match status" value="1"/>
</dbReference>
<dbReference type="Gene3D" id="1.10.3200.20">
    <property type="entry name" value="DNA Polymerase alpha, zinc finger"/>
    <property type="match status" value="1"/>
</dbReference>
<evidence type="ECO:0000256" key="3">
    <source>
        <dbReference type="ARBA" id="ARBA00022679"/>
    </source>
</evidence>
<dbReference type="InterPro" id="IPR043502">
    <property type="entry name" value="DNA/RNA_pol_sf"/>
</dbReference>
<keyword evidence="3" id="KW-0808">Transferase</keyword>
<dbReference type="Pfam" id="PF08996">
    <property type="entry name" value="zf-DNA_Pol"/>
    <property type="match status" value="1"/>
</dbReference>
<dbReference type="RefSeq" id="XP_068368349.1">
    <property type="nucleotide sequence ID" value="XM_068514418.1"/>
</dbReference>
<evidence type="ECO:0000313" key="10">
    <source>
        <dbReference type="Proteomes" id="UP000179807"/>
    </source>
</evidence>
<evidence type="ECO:0000256" key="6">
    <source>
        <dbReference type="SAM" id="MobiDB-lite"/>
    </source>
</evidence>
<dbReference type="GO" id="GO:0006273">
    <property type="term" value="P:lagging strand elongation"/>
    <property type="evidence" value="ECO:0007669"/>
    <property type="project" value="TreeGrafter"/>
</dbReference>
<comment type="similarity">
    <text evidence="1">Belongs to the DNA polymerase type-B family.</text>
</comment>
<dbReference type="PANTHER" id="PTHR45861:SF1">
    <property type="entry name" value="DNA POLYMERASE ALPHA CATALYTIC SUBUNIT"/>
    <property type="match status" value="1"/>
</dbReference>
<keyword evidence="4" id="KW-0548">Nucleotidyltransferase</keyword>
<evidence type="ECO:0000256" key="5">
    <source>
        <dbReference type="ARBA" id="ARBA00022932"/>
    </source>
</evidence>
<keyword evidence="5" id="KW-0239">DNA-directed DNA polymerase</keyword>
<dbReference type="GO" id="GO:0003697">
    <property type="term" value="F:single-stranded DNA binding"/>
    <property type="evidence" value="ECO:0007669"/>
    <property type="project" value="TreeGrafter"/>
</dbReference>
<feature type="region of interest" description="Disordered" evidence="6">
    <location>
        <begin position="1"/>
        <end position="66"/>
    </location>
</feature>
<feature type="compositionally biased region" description="Basic and acidic residues" evidence="6">
    <location>
        <begin position="55"/>
        <end position="66"/>
    </location>
</feature>
<feature type="domain" description="DNA-directed DNA polymerase family B exonuclease" evidence="7">
    <location>
        <begin position="514"/>
        <end position="680"/>
    </location>
</feature>
<dbReference type="GO" id="GO:0003688">
    <property type="term" value="F:DNA replication origin binding"/>
    <property type="evidence" value="ECO:0007669"/>
    <property type="project" value="TreeGrafter"/>
</dbReference>
<dbReference type="InterPro" id="IPR015088">
    <property type="entry name" value="Znf_DNA-dir_DNA_pol_B_alpha"/>
</dbReference>
<evidence type="ECO:0000256" key="2">
    <source>
        <dbReference type="ARBA" id="ARBA00012417"/>
    </source>
</evidence>
<sequence>MIRTNNLSSRPQRKSSTFRRDRSNGSSRGSSRSESDFSDIEETPSSGHNQIKSENTSKSDVKPKTKRLIESKFSPSFLYNICCELDGSNKENKDNENSDDDDVTILSKKEKNSQNLKSLPILSKVNEIQNDIKNDIQIDKRDDISENDELVEEKSSKLKENNRNINNSEFVTNPDEITKTRCANPLSNFKTSNVSITQSNNIKNEIKSSKNPQLKLSENENDSSKSKIQPKILHKPHFTNLPLENSELPKKPPPRPPLPKPLPTTDDPQLKSILKEGVSALFQDNIKQTNKTTENHHFKNEGVNCRLNKTEKRSNLQILQQQYQNHQKQLQKIQQQRDANRSGGKIKRITSYEPPQNEPRLNSIFDIPSSESNEPFTHDHIVFETSQAEMKDAFVFAINEEGGRLYLFCKYAADPTQFGTICICILSPCYFVQFLPTYEASEHQVEVEIEHIIHSCGGNIVSKRWVTKRNVNFSSSRKYLDVEISSTCNIANIPVKGSTYEAVGGSTLSLSDHFITRNNIKGSKWISVHCSQSPHLQTIIPMYTTLNTSSIEITKGNSKPSMNICIFSTFEKENKIFMLTMRIFYQWDYESLDIYKGLRSARRAIITFIYVPELNNSKKDRTYVYCQSEAELLQNFAEKIDQFDIDIICSYDLINHDLPLIVERMKANNISNWSKLGRYYRSIYPKSLSLLTSGRILLDLKLTFKNLLGIESDTFSSLVKSELEIDRPILDFDKDVYQFGNPKLMDQLISFNRKDTQFIKQILEKKNIIALSEHISRVTGHQWSKILADPPELFIESLLKFNFYKRSFIIPDKKQNIEKYKFKPFGIKAGFYSKPVFLVSCEFLLSKLIKKKNLCFSTIEQVFSDKTKGVLPTLITELLNTYDKLNNETPADDVPIDLGDIKKNLDDLKTKLNKGTKKLYKDSISIVLNTIQKYFEFGSQRFSIEMLGRFIEGELLKYLNSFEHIQIIFCYDGKFLVTCDNINFTLDDLITEFNSHHKNLDLKIEKRFTRVLLLNSGCYLASNDDDQRLFSYNYEFYRYDWCTATKILADNVISKAMNSDSIDIDIIPILQEYPDLSKLEIKDFALTSLLPNKSTPLSQDDPLFEIAKKIEEKGRFLNIEGKLQYIQCIIDGNSIIKSVENVKSIDEIDVNWYKINQFAPGMVLVMKPFSILTPNQIYEAFDIDQNNLEEDRLSFNCFNCNQKNIFYGLNSNECMNCQNCGISFKWKFLANVLTNSITSFVEKWTRCSAKCNAVLCKFETGQIPISQFHKHTDPSNPAQTCKGKYQFLYSSADVYEYLLVLDDLFDYDEEINDNNSDIHSLKDYLKDFIKELKNYHSFENVKFTSLLSTQASETQIINDVCSFLDE</sequence>
<dbReference type="Gene3D" id="3.30.420.10">
    <property type="entry name" value="Ribonuclease H-like superfamily/Ribonuclease H"/>
    <property type="match status" value="1"/>
</dbReference>
<dbReference type="GO" id="GO:0005658">
    <property type="term" value="C:alpha DNA polymerase:primase complex"/>
    <property type="evidence" value="ECO:0007669"/>
    <property type="project" value="TreeGrafter"/>
</dbReference>
<feature type="compositionally biased region" description="Polar residues" evidence="6">
    <location>
        <begin position="43"/>
        <end position="54"/>
    </location>
</feature>
<dbReference type="GO" id="GO:0000166">
    <property type="term" value="F:nucleotide binding"/>
    <property type="evidence" value="ECO:0007669"/>
    <property type="project" value="InterPro"/>
</dbReference>
<feature type="region of interest" description="Disordered" evidence="6">
    <location>
        <begin position="200"/>
        <end position="267"/>
    </location>
</feature>
<evidence type="ECO:0000256" key="4">
    <source>
        <dbReference type="ARBA" id="ARBA00022695"/>
    </source>
</evidence>
<dbReference type="InterPro" id="IPR036397">
    <property type="entry name" value="RNaseH_sf"/>
</dbReference>
<feature type="domain" description="Zinc finger DNA-directed DNA polymerase family B alpha" evidence="8">
    <location>
        <begin position="1191"/>
        <end position="1318"/>
    </location>
</feature>
<dbReference type="GO" id="GO:0003682">
    <property type="term" value="F:chromatin binding"/>
    <property type="evidence" value="ECO:0007669"/>
    <property type="project" value="TreeGrafter"/>
</dbReference>
<dbReference type="Proteomes" id="UP000179807">
    <property type="component" value="Unassembled WGS sequence"/>
</dbReference>
<dbReference type="InterPro" id="IPR006133">
    <property type="entry name" value="DNA-dir_DNA_pol_B_exonuc"/>
</dbReference>
<dbReference type="InterPro" id="IPR038256">
    <property type="entry name" value="Pol_alpha_znc_sf"/>
</dbReference>
<gene>
    <name evidence="9" type="ORF">TRFO_42657</name>
</gene>
<dbReference type="GO" id="GO:1902975">
    <property type="term" value="P:mitotic DNA replication initiation"/>
    <property type="evidence" value="ECO:0007669"/>
    <property type="project" value="TreeGrafter"/>
</dbReference>
<feature type="compositionally biased region" description="Polar residues" evidence="6">
    <location>
        <begin position="1"/>
        <end position="10"/>
    </location>
</feature>
<evidence type="ECO:0000256" key="1">
    <source>
        <dbReference type="ARBA" id="ARBA00005755"/>
    </source>
</evidence>
<accession>A0A1J4L032</accession>
<dbReference type="GeneID" id="94849122"/>
<dbReference type="InterPro" id="IPR012337">
    <property type="entry name" value="RNaseH-like_sf"/>
</dbReference>
<dbReference type="SMART" id="SM00486">
    <property type="entry name" value="POLBc"/>
    <property type="match status" value="1"/>
</dbReference>
<keyword evidence="10" id="KW-1185">Reference proteome</keyword>
<dbReference type="InterPro" id="IPR042087">
    <property type="entry name" value="DNA_pol_B_thumb"/>
</dbReference>
<dbReference type="GO" id="GO:0003887">
    <property type="term" value="F:DNA-directed DNA polymerase activity"/>
    <property type="evidence" value="ECO:0007669"/>
    <property type="project" value="UniProtKB-KW"/>
</dbReference>
<dbReference type="Gene3D" id="1.10.132.60">
    <property type="entry name" value="DNA polymerase family B, C-terminal domain"/>
    <property type="match status" value="1"/>
</dbReference>
<comment type="caution">
    <text evidence="9">The sequence shown here is derived from an EMBL/GenBank/DDBJ whole genome shotgun (WGS) entry which is preliminary data.</text>
</comment>
<evidence type="ECO:0000313" key="9">
    <source>
        <dbReference type="EMBL" id="OHT15213.1"/>
    </source>
</evidence>
<name>A0A1J4L032_9EUKA</name>
<dbReference type="PANTHER" id="PTHR45861">
    <property type="entry name" value="DNA POLYMERASE ALPHA CATALYTIC SUBUNIT"/>
    <property type="match status" value="1"/>
</dbReference>
<dbReference type="InterPro" id="IPR006172">
    <property type="entry name" value="DNA-dir_DNA_pol_B"/>
</dbReference>
<dbReference type="SUPFAM" id="SSF56672">
    <property type="entry name" value="DNA/RNA polymerases"/>
    <property type="match status" value="1"/>
</dbReference>
<organism evidence="9 10">
    <name type="scientific">Tritrichomonas foetus</name>
    <dbReference type="NCBI Taxonomy" id="1144522"/>
    <lineage>
        <taxon>Eukaryota</taxon>
        <taxon>Metamonada</taxon>
        <taxon>Parabasalia</taxon>
        <taxon>Tritrichomonadida</taxon>
        <taxon>Tritrichomonadidae</taxon>
        <taxon>Tritrichomonas</taxon>
    </lineage>
</organism>
<evidence type="ECO:0000259" key="7">
    <source>
        <dbReference type="Pfam" id="PF03104"/>
    </source>
</evidence>
<feature type="region of interest" description="Disordered" evidence="6">
    <location>
        <begin position="334"/>
        <end position="361"/>
    </location>
</feature>
<dbReference type="Pfam" id="PF03104">
    <property type="entry name" value="DNA_pol_B_exo1"/>
    <property type="match status" value="1"/>
</dbReference>
<reference evidence="9" key="1">
    <citation type="submission" date="2016-10" db="EMBL/GenBank/DDBJ databases">
        <authorList>
            <person name="Benchimol M."/>
            <person name="Almeida L.G."/>
            <person name="Vasconcelos A.T."/>
            <person name="Perreira-Neves A."/>
            <person name="Rosa I.A."/>
            <person name="Tasca T."/>
            <person name="Bogo M.R."/>
            <person name="de Souza W."/>
        </authorList>
    </citation>
    <scope>NUCLEOTIDE SEQUENCE [LARGE SCALE GENOMIC DNA]</scope>
    <source>
        <strain evidence="9">K</strain>
    </source>
</reference>
<evidence type="ECO:0000259" key="8">
    <source>
        <dbReference type="Pfam" id="PF08996"/>
    </source>
</evidence>
<dbReference type="EMBL" id="MLAK01000256">
    <property type="protein sequence ID" value="OHT15213.1"/>
    <property type="molecule type" value="Genomic_DNA"/>
</dbReference>